<dbReference type="Gene3D" id="1.25.40.10">
    <property type="entry name" value="Tetratricopeptide repeat domain"/>
    <property type="match status" value="1"/>
</dbReference>
<dbReference type="Proteomes" id="UP001345691">
    <property type="component" value="Unassembled WGS sequence"/>
</dbReference>
<evidence type="ECO:0000313" key="3">
    <source>
        <dbReference type="Proteomes" id="UP001345691"/>
    </source>
</evidence>
<feature type="compositionally biased region" description="Polar residues" evidence="1">
    <location>
        <begin position="20"/>
        <end position="31"/>
    </location>
</feature>
<gene>
    <name evidence="2" type="ORF">LTR69_000221</name>
</gene>
<accession>A0ABR0JQ38</accession>
<comment type="caution">
    <text evidence="2">The sequence shown here is derived from an EMBL/GenBank/DDBJ whole genome shotgun (WGS) entry which is preliminary data.</text>
</comment>
<protein>
    <recommendedName>
        <fullName evidence="4">Pentatricopeptide repeat protein</fullName>
    </recommendedName>
</protein>
<dbReference type="InterPro" id="IPR011990">
    <property type="entry name" value="TPR-like_helical_dom_sf"/>
</dbReference>
<name>A0ABR0JQ38_9EURO</name>
<reference evidence="2 3" key="1">
    <citation type="submission" date="2023-08" db="EMBL/GenBank/DDBJ databases">
        <title>Black Yeasts Isolated from many extreme environments.</title>
        <authorList>
            <person name="Coleine C."/>
            <person name="Stajich J.E."/>
            <person name="Selbmann L."/>
        </authorList>
    </citation>
    <scope>NUCLEOTIDE SEQUENCE [LARGE SCALE GENOMIC DNA]</scope>
    <source>
        <strain evidence="2 3">CCFEE 6328</strain>
    </source>
</reference>
<evidence type="ECO:0008006" key="4">
    <source>
        <dbReference type="Google" id="ProtNLM"/>
    </source>
</evidence>
<dbReference type="EMBL" id="JAVRRF010000001">
    <property type="protein sequence ID" value="KAK5068103.1"/>
    <property type="molecule type" value="Genomic_DNA"/>
</dbReference>
<feature type="compositionally biased region" description="Basic and acidic residues" evidence="1">
    <location>
        <begin position="32"/>
        <end position="44"/>
    </location>
</feature>
<feature type="region of interest" description="Disordered" evidence="1">
    <location>
        <begin position="20"/>
        <end position="124"/>
    </location>
</feature>
<evidence type="ECO:0000313" key="2">
    <source>
        <dbReference type="EMBL" id="KAK5068103.1"/>
    </source>
</evidence>
<organism evidence="2 3">
    <name type="scientific">Exophiala sideris</name>
    <dbReference type="NCBI Taxonomy" id="1016849"/>
    <lineage>
        <taxon>Eukaryota</taxon>
        <taxon>Fungi</taxon>
        <taxon>Dikarya</taxon>
        <taxon>Ascomycota</taxon>
        <taxon>Pezizomycotina</taxon>
        <taxon>Eurotiomycetes</taxon>
        <taxon>Chaetothyriomycetidae</taxon>
        <taxon>Chaetothyriales</taxon>
        <taxon>Herpotrichiellaceae</taxon>
        <taxon>Exophiala</taxon>
    </lineage>
</organism>
<sequence>MHRVFLRDGLKQSFCGWTTQSLSTPRSYRTRPSTERGHDREAQTNHKSIASHATSEATEAADHRTPPLDGTPRAPSNGIHAPPGADGASGEPAHASRILPPSTQFEGSEPSLKGVSNQHARKGAKYRRHIPRLKRFPPLLEEIKKHGLKDNAGRPTNSLDRSVVSTPTLQEELRWLAQTSPHPKAIRNTLEVLIRDRKEKPDSEYYRVLILGNCFPELGSVDNVKTILQQMEREDTYLRTAILQRLAQQWVSKDKPEFQELNVVALVREGQLELATIELQKMQQKGVLISNWVWVIYIHAVCDSHDFNTLLQLLYKLYDSDFPFPRPTLLHILIKAGKPGDLALTKWIWYTYVENMHIIPDEAICMDVLRLATMKSDIELAESVAVVLESVAGNTSTTPPSLDDLPPLTRHEIYGLAFDSPILPGHPRPANPKDEPDMASSDARAIAFSTPPVLPSPRSPPPLRNIPEEAVELLREVRADPRISPDRRRKNPAVLYKLFREESGLRGARFDPLLALKQGWDWRKK</sequence>
<proteinExistence type="predicted"/>
<evidence type="ECO:0000256" key="1">
    <source>
        <dbReference type="SAM" id="MobiDB-lite"/>
    </source>
</evidence>
<keyword evidence="3" id="KW-1185">Reference proteome</keyword>